<feature type="transmembrane region" description="Helical" evidence="1">
    <location>
        <begin position="44"/>
        <end position="73"/>
    </location>
</feature>
<dbReference type="Proteomes" id="UP000492820">
    <property type="component" value="Unassembled WGS sequence"/>
</dbReference>
<feature type="transmembrane region" description="Helical" evidence="1">
    <location>
        <begin position="80"/>
        <end position="100"/>
    </location>
</feature>
<reference evidence="2" key="2">
    <citation type="submission" date="2014-06" db="EMBL/GenBank/DDBJ databases">
        <authorList>
            <person name="Aslett M."/>
        </authorList>
    </citation>
    <scope>NUCLEOTIDE SEQUENCE</scope>
</reference>
<reference evidence="4" key="3">
    <citation type="submission" date="2020-10" db="UniProtKB">
        <authorList>
            <consortium name="WormBaseParasite"/>
        </authorList>
    </citation>
    <scope>IDENTIFICATION</scope>
</reference>
<keyword evidence="1" id="KW-0472">Membrane</keyword>
<keyword evidence="1" id="KW-1133">Transmembrane helix</keyword>
<evidence type="ECO:0000313" key="2">
    <source>
        <dbReference type="EMBL" id="CDS23233.1"/>
    </source>
</evidence>
<dbReference type="WBParaSite" id="EgrG_001099100">
    <property type="protein sequence ID" value="EgrG_001099100"/>
    <property type="gene ID" value="EgrG_001099100"/>
</dbReference>
<evidence type="ECO:0000256" key="1">
    <source>
        <dbReference type="SAM" id="Phobius"/>
    </source>
</evidence>
<proteinExistence type="predicted"/>
<reference evidence="2 3" key="1">
    <citation type="journal article" date="2013" name="Nature">
        <title>The genomes of four tapeworm species reveal adaptations to parasitism.</title>
        <authorList>
            <person name="Tsai I.J."/>
            <person name="Zarowiecki M."/>
            <person name="Holroyd N."/>
            <person name="Garciarrubio A."/>
            <person name="Sanchez-Flores A."/>
            <person name="Brooks K.L."/>
            <person name="Tracey A."/>
            <person name="Bobes R.J."/>
            <person name="Fragoso G."/>
            <person name="Sciutto E."/>
            <person name="Aslett M."/>
            <person name="Beasley H."/>
            <person name="Bennett H.M."/>
            <person name="Cai J."/>
            <person name="Camicia F."/>
            <person name="Clark R."/>
            <person name="Cucher M."/>
            <person name="De Silva N."/>
            <person name="Day T.A."/>
            <person name="Deplazes P."/>
            <person name="Estrada K."/>
            <person name="Fernandez C."/>
            <person name="Holland P.W."/>
            <person name="Hou J."/>
            <person name="Hu S."/>
            <person name="Huckvale T."/>
            <person name="Hung S.S."/>
            <person name="Kamenetzky L."/>
            <person name="Keane J.A."/>
            <person name="Kiss F."/>
            <person name="Koziol U."/>
            <person name="Lambert O."/>
            <person name="Liu K."/>
            <person name="Luo X."/>
            <person name="Luo Y."/>
            <person name="Macchiaroli N."/>
            <person name="Nichol S."/>
            <person name="Paps J."/>
            <person name="Parkinson J."/>
            <person name="Pouchkina-Stantcheva N."/>
            <person name="Riddiford N."/>
            <person name="Rosenzvit M."/>
            <person name="Salinas G."/>
            <person name="Wasmuth J.D."/>
            <person name="Zamanian M."/>
            <person name="Zheng Y."/>
            <person name="Cai X."/>
            <person name="Soberon X."/>
            <person name="Olson P.D."/>
            <person name="Laclette J.P."/>
            <person name="Brehm K."/>
            <person name="Berriman M."/>
            <person name="Garciarrubio A."/>
            <person name="Bobes R.J."/>
            <person name="Fragoso G."/>
            <person name="Sanchez-Flores A."/>
            <person name="Estrada K."/>
            <person name="Cevallos M.A."/>
            <person name="Morett E."/>
            <person name="Gonzalez V."/>
            <person name="Portillo T."/>
            <person name="Ochoa-Leyva A."/>
            <person name="Jose M.V."/>
            <person name="Sciutto E."/>
            <person name="Landa A."/>
            <person name="Jimenez L."/>
            <person name="Valdes V."/>
            <person name="Carrero J.C."/>
            <person name="Larralde C."/>
            <person name="Morales-Montor J."/>
            <person name="Limon-Lason J."/>
            <person name="Soberon X."/>
            <person name="Laclette J.P."/>
        </authorList>
    </citation>
    <scope>NUCLEOTIDE SEQUENCE [LARGE SCALE GENOMIC DNA]</scope>
</reference>
<dbReference type="AlphaFoldDB" id="A0A068WZY9"/>
<evidence type="ECO:0000313" key="4">
    <source>
        <dbReference type="WBParaSite" id="EgrG_001099100"/>
    </source>
</evidence>
<gene>
    <name evidence="2" type="ORF">EgrG_001099100</name>
</gene>
<evidence type="ECO:0000313" key="3">
    <source>
        <dbReference type="Proteomes" id="UP000492820"/>
    </source>
</evidence>
<name>A0A068WZY9_ECHGR</name>
<sequence>MYRPFFHILTLFNCLSRSRFLSLPPLHLRQRSLVILLPLFYEPLFLIGITSVTCIRWIALLFYKYSCIYLYIFMAKGSKITFFPSLLLRLLSLFLIHRYVTSAPK</sequence>
<organism evidence="2">
    <name type="scientific">Echinococcus granulosus</name>
    <name type="common">Hydatid tapeworm</name>
    <dbReference type="NCBI Taxonomy" id="6210"/>
    <lineage>
        <taxon>Eukaryota</taxon>
        <taxon>Metazoa</taxon>
        <taxon>Spiralia</taxon>
        <taxon>Lophotrochozoa</taxon>
        <taxon>Platyhelminthes</taxon>
        <taxon>Cestoda</taxon>
        <taxon>Eucestoda</taxon>
        <taxon>Cyclophyllidea</taxon>
        <taxon>Taeniidae</taxon>
        <taxon>Echinococcus</taxon>
        <taxon>Echinococcus granulosus group</taxon>
    </lineage>
</organism>
<accession>A0A068WZY9</accession>
<dbReference type="EMBL" id="LK028589">
    <property type="protein sequence ID" value="CDS23233.1"/>
    <property type="molecule type" value="Genomic_DNA"/>
</dbReference>
<keyword evidence="1" id="KW-0812">Transmembrane</keyword>
<protein>
    <submittedName>
        <fullName evidence="2 4">Expressed protein</fullName>
    </submittedName>
</protein>